<dbReference type="InterPro" id="IPR006008">
    <property type="entry name" value="YciB"/>
</dbReference>
<keyword evidence="2 5" id="KW-0812">Transmembrane</keyword>
<keyword evidence="3 5" id="KW-1133">Transmembrane helix</keyword>
<dbReference type="RefSeq" id="WP_267991512.1">
    <property type="nucleotide sequence ID" value="NZ_JAPJZI010000001.1"/>
</dbReference>
<dbReference type="AlphaFoldDB" id="A0A9X3ZJ11"/>
<comment type="caution">
    <text evidence="6">The sequence shown here is derived from an EMBL/GenBank/DDBJ whole genome shotgun (WGS) entry which is preliminary data.</text>
</comment>
<evidence type="ECO:0000256" key="1">
    <source>
        <dbReference type="ARBA" id="ARBA00022475"/>
    </source>
</evidence>
<dbReference type="PANTHER" id="PTHR36917">
    <property type="entry name" value="INTRACELLULAR SEPTATION PROTEIN A-RELATED"/>
    <property type="match status" value="1"/>
</dbReference>
<evidence type="ECO:0000313" key="7">
    <source>
        <dbReference type="Proteomes" id="UP001151234"/>
    </source>
</evidence>
<dbReference type="Pfam" id="PF04279">
    <property type="entry name" value="IspA"/>
    <property type="match status" value="1"/>
</dbReference>
<dbReference type="EMBL" id="JAPJZI010000001">
    <property type="protein sequence ID" value="MDA5400105.1"/>
    <property type="molecule type" value="Genomic_DNA"/>
</dbReference>
<keyword evidence="1" id="KW-1003">Cell membrane</keyword>
<sequence>MLWLFSAVEELLPVLAFFVVQQSYSFEAGLVVMVLLVLALLAVSYGFGRAAPRFAVASTIALLIFSVPSIVTGNSTFFQISDTILDGLFAFLLLGSRALDFPVLKYLFGRVFAITDEAWRILSLRWGLLFVVLAVLNEFFRLGYSEEVWAYFKLFSTIFILLFGCYQFTLSARMRIPGESNRLGLRV</sequence>
<organism evidence="6 7">
    <name type="scientific">Hoeflea prorocentri</name>
    <dbReference type="NCBI Taxonomy" id="1922333"/>
    <lineage>
        <taxon>Bacteria</taxon>
        <taxon>Pseudomonadati</taxon>
        <taxon>Pseudomonadota</taxon>
        <taxon>Alphaproteobacteria</taxon>
        <taxon>Hyphomicrobiales</taxon>
        <taxon>Rhizobiaceae</taxon>
        <taxon>Hoeflea</taxon>
    </lineage>
</organism>
<protein>
    <submittedName>
        <fullName evidence="6">Septation protein IspZ</fullName>
    </submittedName>
</protein>
<evidence type="ECO:0000256" key="2">
    <source>
        <dbReference type="ARBA" id="ARBA00022692"/>
    </source>
</evidence>
<evidence type="ECO:0000256" key="4">
    <source>
        <dbReference type="ARBA" id="ARBA00023136"/>
    </source>
</evidence>
<feature type="transmembrane region" description="Helical" evidence="5">
    <location>
        <begin position="28"/>
        <end position="47"/>
    </location>
</feature>
<accession>A0A9X3ZJ11</accession>
<evidence type="ECO:0000256" key="5">
    <source>
        <dbReference type="SAM" id="Phobius"/>
    </source>
</evidence>
<reference evidence="6" key="1">
    <citation type="submission" date="2022-11" db="EMBL/GenBank/DDBJ databases">
        <title>Draft genome sequence of Hoeflea poritis E7-10 and Hoeflea prorocentri PM5-8, separated from scleractinian coral Porites lutea and marine dinoflagellate.</title>
        <authorList>
            <person name="Zhang G."/>
            <person name="Wei Q."/>
            <person name="Cai L."/>
        </authorList>
    </citation>
    <scope>NUCLEOTIDE SEQUENCE</scope>
    <source>
        <strain evidence="6">PM5-8</strain>
    </source>
</reference>
<gene>
    <name evidence="6" type="ORF">OQ273_16105</name>
</gene>
<keyword evidence="4 5" id="KW-0472">Membrane</keyword>
<keyword evidence="7" id="KW-1185">Reference proteome</keyword>
<dbReference type="PANTHER" id="PTHR36917:SF1">
    <property type="entry name" value="INNER MEMBRANE-SPANNING PROTEIN YCIB"/>
    <property type="match status" value="1"/>
</dbReference>
<feature type="transmembrane region" description="Helical" evidence="5">
    <location>
        <begin position="148"/>
        <end position="166"/>
    </location>
</feature>
<dbReference type="GO" id="GO:0005886">
    <property type="term" value="C:plasma membrane"/>
    <property type="evidence" value="ECO:0007669"/>
    <property type="project" value="TreeGrafter"/>
</dbReference>
<evidence type="ECO:0000256" key="3">
    <source>
        <dbReference type="ARBA" id="ARBA00022989"/>
    </source>
</evidence>
<feature type="transmembrane region" description="Helical" evidence="5">
    <location>
        <begin position="117"/>
        <end position="136"/>
    </location>
</feature>
<feature type="transmembrane region" description="Helical" evidence="5">
    <location>
        <begin position="54"/>
        <end position="71"/>
    </location>
</feature>
<dbReference type="Proteomes" id="UP001151234">
    <property type="component" value="Unassembled WGS sequence"/>
</dbReference>
<proteinExistence type="predicted"/>
<evidence type="ECO:0000313" key="6">
    <source>
        <dbReference type="EMBL" id="MDA5400105.1"/>
    </source>
</evidence>
<name>A0A9X3ZJ11_9HYPH</name>